<dbReference type="InterPro" id="IPR044145">
    <property type="entry name" value="IF2_II"/>
</dbReference>
<dbReference type="SUPFAM" id="SSF50447">
    <property type="entry name" value="Translation proteins"/>
    <property type="match status" value="2"/>
</dbReference>
<dbReference type="Pfam" id="PF04760">
    <property type="entry name" value="IF2_N"/>
    <property type="match status" value="1"/>
</dbReference>
<dbReference type="NCBIfam" id="TIGR00487">
    <property type="entry name" value="IF-2"/>
    <property type="match status" value="1"/>
</dbReference>
<dbReference type="FunFam" id="2.40.30.10:FF:000054">
    <property type="entry name" value="Translation initiation factor IF-2"/>
    <property type="match status" value="1"/>
</dbReference>
<dbReference type="SUPFAM" id="SSF52540">
    <property type="entry name" value="P-loop containing nucleoside triphosphate hydrolases"/>
    <property type="match status" value="1"/>
</dbReference>
<evidence type="ECO:0000256" key="5">
    <source>
        <dbReference type="ARBA" id="ARBA00022540"/>
    </source>
</evidence>
<evidence type="ECO:0000259" key="13">
    <source>
        <dbReference type="PROSITE" id="PS51722"/>
    </source>
</evidence>
<dbReference type="EMBL" id="LR217695">
    <property type="protein sequence ID" value="VFP78227.1"/>
    <property type="molecule type" value="Genomic_DNA"/>
</dbReference>
<dbReference type="InterPro" id="IPR036925">
    <property type="entry name" value="TIF_IF2_dom3_sf"/>
</dbReference>
<feature type="binding site" evidence="10">
    <location>
        <begin position="319"/>
        <end position="323"/>
    </location>
    <ligand>
        <name>GTP</name>
        <dbReference type="ChEBI" id="CHEBI:37565"/>
    </ligand>
</feature>
<dbReference type="GO" id="GO:0003924">
    <property type="term" value="F:GTPase activity"/>
    <property type="evidence" value="ECO:0007669"/>
    <property type="project" value="UniProtKB-UniRule"/>
</dbReference>
<dbReference type="PROSITE" id="PS51722">
    <property type="entry name" value="G_TR_2"/>
    <property type="match status" value="1"/>
</dbReference>
<evidence type="ECO:0000256" key="10">
    <source>
        <dbReference type="HAMAP-Rule" id="MF_00100"/>
    </source>
</evidence>
<dbReference type="CDD" id="cd03702">
    <property type="entry name" value="IF2_mtIF2_II"/>
    <property type="match status" value="1"/>
</dbReference>
<feature type="region of interest" description="G-domain" evidence="10">
    <location>
        <begin position="267"/>
        <end position="415"/>
    </location>
</feature>
<dbReference type="InterPro" id="IPR015760">
    <property type="entry name" value="TIF_IF2"/>
</dbReference>
<evidence type="ECO:0000256" key="9">
    <source>
        <dbReference type="ARBA" id="ARBA00025162"/>
    </source>
</evidence>
<keyword evidence="6 10" id="KW-0547">Nucleotide-binding</keyword>
<dbReference type="Pfam" id="PF22042">
    <property type="entry name" value="EF-G_D2"/>
    <property type="match status" value="1"/>
</dbReference>
<dbReference type="PROSITE" id="PS01176">
    <property type="entry name" value="IF2"/>
    <property type="match status" value="1"/>
</dbReference>
<dbReference type="Pfam" id="PF11987">
    <property type="entry name" value="IF-2"/>
    <property type="match status" value="1"/>
</dbReference>
<dbReference type="GO" id="GO:0097216">
    <property type="term" value="F:guanosine tetraphosphate binding"/>
    <property type="evidence" value="ECO:0007669"/>
    <property type="project" value="UniProtKB-ARBA"/>
</dbReference>
<dbReference type="InterPro" id="IPR053905">
    <property type="entry name" value="EF-G-like_DII"/>
</dbReference>
<evidence type="ECO:0000256" key="11">
    <source>
        <dbReference type="RuleBase" id="RU000644"/>
    </source>
</evidence>
<reference evidence="14 15" key="1">
    <citation type="submission" date="2019-02" db="EMBL/GenBank/DDBJ databases">
        <authorList>
            <person name="Manzano-Marin A."/>
            <person name="Manzano-Marin A."/>
        </authorList>
    </citation>
    <scope>NUCLEOTIDE SEQUENCE [LARGE SCALE GENOMIC DNA]</scope>
    <source>
        <strain evidence="14 15">BuCicuneomaculata</strain>
    </source>
</reference>
<evidence type="ECO:0000256" key="3">
    <source>
        <dbReference type="ARBA" id="ARBA00020675"/>
    </source>
</evidence>
<dbReference type="InterPro" id="IPR005225">
    <property type="entry name" value="Small_GTP-bd"/>
</dbReference>
<dbReference type="GO" id="GO:0005525">
    <property type="term" value="F:GTP binding"/>
    <property type="evidence" value="ECO:0007669"/>
    <property type="project" value="UniProtKB-KW"/>
</dbReference>
<evidence type="ECO:0000256" key="12">
    <source>
        <dbReference type="RuleBase" id="RU000645"/>
    </source>
</evidence>
<dbReference type="GO" id="GO:0005829">
    <property type="term" value="C:cytosol"/>
    <property type="evidence" value="ECO:0007669"/>
    <property type="project" value="TreeGrafter"/>
</dbReference>
<dbReference type="InterPro" id="IPR000795">
    <property type="entry name" value="T_Tr_GTP-bd_dom"/>
</dbReference>
<evidence type="ECO:0000256" key="2">
    <source>
        <dbReference type="ARBA" id="ARBA00007733"/>
    </source>
</evidence>
<evidence type="ECO:0000313" key="15">
    <source>
        <dbReference type="Proteomes" id="UP000294404"/>
    </source>
</evidence>
<dbReference type="InterPro" id="IPR000178">
    <property type="entry name" value="TF_IF2_bacterial-like"/>
</dbReference>
<name>A0A451CYH2_9GAMM</name>
<proteinExistence type="inferred from homology"/>
<dbReference type="FunFam" id="3.40.50.300:FF:000019">
    <property type="entry name" value="Translation initiation factor IF-2"/>
    <property type="match status" value="1"/>
</dbReference>
<dbReference type="NCBIfam" id="TIGR00231">
    <property type="entry name" value="small_GTP"/>
    <property type="match status" value="1"/>
</dbReference>
<dbReference type="SUPFAM" id="SSF52156">
    <property type="entry name" value="Initiation factor IF2/eIF5b, domain 3"/>
    <property type="match status" value="1"/>
</dbReference>
<dbReference type="PANTHER" id="PTHR43381:SF5">
    <property type="entry name" value="TR-TYPE G DOMAIN-CONTAINING PROTEIN"/>
    <property type="match status" value="1"/>
</dbReference>
<sequence length="759" mass="85196">MEYTFTIKEIILTVKFKKIRDNHDNELLIKDHKKKMINAHEQSLHPMDSNITKTDISVSKKNLKNTNNLFKQFMYQKSSKFNRLNNNNVLTSKKNNFNSIKQVNNKNIDNVQDKNIIISNNTDNKKLIKFIKNKKNKKKNNMSMLKGSEKKFVNYKKKNKSCLIKNFMLHQKFNKPTKIINKVISIGNNITVSELSNKIAVKQSKIINILLNLGISATSDQILEKDIAQLVIEEMGHKVHVYPDNELEYYLMKDRDFGNGILQLRPPIVTMVGHVDHGKTSLLDYIRSTKVAFKEAGGITQYIGAYHVNTSQGIVTFLDTPGHAAFTAMRARGTKITDIVVLVVAADDGVMPQTIEAIQHAKNANVPIIVAINKIDKTTSNINKIKKELMKYSIISEEFGGENIFVLVSAKTGIGVDNLLSAILLQAEMLELKTVHTGMATGIVIESFLDIQRGPVATVLINEGTLHIHDIAICGAEHGKIKLLRNEFHENVSLAGPSIPVEVFGLSGVPRTGDKLIVVRNEKKAKELSLYRKVQYRENKLSNIKKIDMNNLFDQISTKKISDLNIILKADTQGSLEVILDSLNLISDKVIKINVIMSGVGSITETDAYLSITTASTLIGFNVRADISAKKVIELEHLNVRYYSIIYNLISDVKVVMSGLLIPINEQKVIGLAEVRSIFKAPKFGLVAGCMVKEGIIKKSNPIRVLRDNIVIYEGELESLRRFKEDVIEVRIGFECGIGVKNYNDIRIGDVIEVFKFLK</sequence>
<dbReference type="AlphaFoldDB" id="A0A451CYH2"/>
<feature type="binding site" evidence="10">
    <location>
        <begin position="273"/>
        <end position="280"/>
    </location>
    <ligand>
        <name>GTP</name>
        <dbReference type="ChEBI" id="CHEBI:37565"/>
    </ligand>
</feature>
<dbReference type="HAMAP" id="MF_00100_B">
    <property type="entry name" value="IF_2_B"/>
    <property type="match status" value="1"/>
</dbReference>
<comment type="function">
    <text evidence="9 10 11">One of the essential components for the initiation of protein synthesis. Protects formylmethionyl-tRNA from spontaneous hydrolysis and promotes its binding to the 30S ribosomal subunits. Also involved in the hydrolysis of GTP during the formation of the 70S ribosomal complex.</text>
</comment>
<dbReference type="InterPro" id="IPR006847">
    <property type="entry name" value="IF2_N"/>
</dbReference>
<dbReference type="Gene3D" id="2.40.30.10">
    <property type="entry name" value="Translation factors"/>
    <property type="match status" value="2"/>
</dbReference>
<feature type="domain" description="Tr-type G" evidence="13">
    <location>
        <begin position="264"/>
        <end position="433"/>
    </location>
</feature>
<dbReference type="InterPro" id="IPR004161">
    <property type="entry name" value="EFTu-like_2"/>
</dbReference>
<evidence type="ECO:0000256" key="7">
    <source>
        <dbReference type="ARBA" id="ARBA00022917"/>
    </source>
</evidence>
<dbReference type="PANTHER" id="PTHR43381">
    <property type="entry name" value="TRANSLATION INITIATION FACTOR IF-2-RELATED"/>
    <property type="match status" value="1"/>
</dbReference>
<keyword evidence="4 10" id="KW-0963">Cytoplasm</keyword>
<dbReference type="Proteomes" id="UP000294404">
    <property type="component" value="Chromosome"/>
</dbReference>
<evidence type="ECO:0000313" key="14">
    <source>
        <dbReference type="EMBL" id="VFP78227.1"/>
    </source>
</evidence>
<gene>
    <name evidence="10 14" type="primary">infB</name>
    <name evidence="14" type="ORF">BUCICUMA2628_239</name>
</gene>
<evidence type="ECO:0000256" key="4">
    <source>
        <dbReference type="ARBA" id="ARBA00022490"/>
    </source>
</evidence>
<dbReference type="Pfam" id="PF03144">
    <property type="entry name" value="GTP_EFTU_D2"/>
    <property type="match status" value="1"/>
</dbReference>
<feature type="binding site" evidence="10">
    <location>
        <begin position="373"/>
        <end position="376"/>
    </location>
    <ligand>
        <name>GTP</name>
        <dbReference type="ChEBI" id="CHEBI:37565"/>
    </ligand>
</feature>
<comment type="subcellular location">
    <subcellularLocation>
        <location evidence="1 10 12">Cytoplasm</location>
    </subcellularLocation>
</comment>
<organism evidence="14 15">
    <name type="scientific">Buchnera aphidicola</name>
    <name type="common">Cinara cuneomaculata</name>
    <dbReference type="NCBI Taxonomy" id="1660040"/>
    <lineage>
        <taxon>Bacteria</taxon>
        <taxon>Pseudomonadati</taxon>
        <taxon>Pseudomonadota</taxon>
        <taxon>Gammaproteobacteria</taxon>
        <taxon>Enterobacterales</taxon>
        <taxon>Erwiniaceae</taxon>
        <taxon>Buchnera</taxon>
    </lineage>
</organism>
<dbReference type="GO" id="GO:0003743">
    <property type="term" value="F:translation initiation factor activity"/>
    <property type="evidence" value="ECO:0007669"/>
    <property type="project" value="UniProtKB-UniRule"/>
</dbReference>
<dbReference type="Gene3D" id="3.40.50.10050">
    <property type="entry name" value="Translation initiation factor IF- 2, domain 3"/>
    <property type="match status" value="1"/>
</dbReference>
<keyword evidence="7 10" id="KW-0648">Protein biosynthesis</keyword>
<keyword evidence="5 10" id="KW-0396">Initiation factor</keyword>
<dbReference type="FunFam" id="2.40.30.10:FF:000008">
    <property type="entry name" value="Translation initiation factor IF-2"/>
    <property type="match status" value="1"/>
</dbReference>
<dbReference type="CDD" id="cd01887">
    <property type="entry name" value="IF2_eIF5B"/>
    <property type="match status" value="1"/>
</dbReference>
<evidence type="ECO:0000256" key="1">
    <source>
        <dbReference type="ARBA" id="ARBA00004496"/>
    </source>
</evidence>
<dbReference type="Pfam" id="PF00009">
    <property type="entry name" value="GTP_EFTU"/>
    <property type="match status" value="1"/>
</dbReference>
<protein>
    <recommendedName>
        <fullName evidence="3 10">Translation initiation factor IF-2</fullName>
    </recommendedName>
</protein>
<dbReference type="InterPro" id="IPR023115">
    <property type="entry name" value="TIF_IF2_dom3"/>
</dbReference>
<dbReference type="CDD" id="cd03692">
    <property type="entry name" value="mtIF2_IVc"/>
    <property type="match status" value="1"/>
</dbReference>
<keyword evidence="8 10" id="KW-0342">GTP-binding</keyword>
<dbReference type="InterPro" id="IPR027417">
    <property type="entry name" value="P-loop_NTPase"/>
</dbReference>
<evidence type="ECO:0000256" key="6">
    <source>
        <dbReference type="ARBA" id="ARBA00022741"/>
    </source>
</evidence>
<dbReference type="Gene3D" id="3.40.50.300">
    <property type="entry name" value="P-loop containing nucleotide triphosphate hydrolases"/>
    <property type="match status" value="1"/>
</dbReference>
<comment type="similarity">
    <text evidence="2 10 11">Belongs to the TRAFAC class translation factor GTPase superfamily. Classic translation factor GTPase family. IF-2 subfamily.</text>
</comment>
<evidence type="ECO:0000256" key="8">
    <source>
        <dbReference type="ARBA" id="ARBA00023134"/>
    </source>
</evidence>
<dbReference type="FunFam" id="3.40.50.10050:FF:000001">
    <property type="entry name" value="Translation initiation factor IF-2"/>
    <property type="match status" value="1"/>
</dbReference>
<accession>A0A451CYH2</accession>
<dbReference type="OrthoDB" id="9811804at2"/>
<dbReference type="InterPro" id="IPR009000">
    <property type="entry name" value="Transl_B-barrel_sf"/>
</dbReference>